<dbReference type="AlphaFoldDB" id="A0AAD9JJE4"/>
<protein>
    <submittedName>
        <fullName evidence="1">Uncharacterized protein</fullName>
    </submittedName>
</protein>
<evidence type="ECO:0000313" key="2">
    <source>
        <dbReference type="Proteomes" id="UP001208570"/>
    </source>
</evidence>
<sequence>MASTPAFGNRRTYYSNPWRSVKTVPAVNNNTNIISSSDLESDRANLSQFECPAKYTKEMRKLMRHVKHADTSSTTQGSVCNQ</sequence>
<proteinExistence type="predicted"/>
<comment type="caution">
    <text evidence="1">The sequence shown here is derived from an EMBL/GenBank/DDBJ whole genome shotgun (WGS) entry which is preliminary data.</text>
</comment>
<keyword evidence="2" id="KW-1185">Reference proteome</keyword>
<name>A0AAD9JJE4_9ANNE</name>
<accession>A0AAD9JJE4</accession>
<dbReference type="Proteomes" id="UP001208570">
    <property type="component" value="Unassembled WGS sequence"/>
</dbReference>
<gene>
    <name evidence="1" type="ORF">LSH36_275g07017</name>
</gene>
<evidence type="ECO:0000313" key="1">
    <source>
        <dbReference type="EMBL" id="KAK2154171.1"/>
    </source>
</evidence>
<dbReference type="EMBL" id="JAODUP010000275">
    <property type="protein sequence ID" value="KAK2154171.1"/>
    <property type="molecule type" value="Genomic_DNA"/>
</dbReference>
<organism evidence="1 2">
    <name type="scientific">Paralvinella palmiformis</name>
    <dbReference type="NCBI Taxonomy" id="53620"/>
    <lineage>
        <taxon>Eukaryota</taxon>
        <taxon>Metazoa</taxon>
        <taxon>Spiralia</taxon>
        <taxon>Lophotrochozoa</taxon>
        <taxon>Annelida</taxon>
        <taxon>Polychaeta</taxon>
        <taxon>Sedentaria</taxon>
        <taxon>Canalipalpata</taxon>
        <taxon>Terebellida</taxon>
        <taxon>Terebelliformia</taxon>
        <taxon>Alvinellidae</taxon>
        <taxon>Paralvinella</taxon>
    </lineage>
</organism>
<reference evidence="1" key="1">
    <citation type="journal article" date="2023" name="Mol. Biol. Evol.">
        <title>Third-Generation Sequencing Reveals the Adaptive Role of the Epigenome in Three Deep-Sea Polychaetes.</title>
        <authorList>
            <person name="Perez M."/>
            <person name="Aroh O."/>
            <person name="Sun Y."/>
            <person name="Lan Y."/>
            <person name="Juniper S.K."/>
            <person name="Young C.R."/>
            <person name="Angers B."/>
            <person name="Qian P.Y."/>
        </authorList>
    </citation>
    <scope>NUCLEOTIDE SEQUENCE</scope>
    <source>
        <strain evidence="1">P08H-3</strain>
    </source>
</reference>